<dbReference type="AlphaFoldDB" id="A0A291M2S5"/>
<keyword evidence="6" id="KW-1185">Reference proteome</keyword>
<feature type="coiled-coil region" evidence="2">
    <location>
        <begin position="101"/>
        <end position="158"/>
    </location>
</feature>
<sequence length="357" mass="38183">MSLLALPLTAFPVAAQEAKTAEATPAEEPARPPRPAKLMTLTRGGAPLERQFFGRVRARETVDLAFQVGGQIVQFPAAEGAPVDDGQLIAQLDLVPFQRNLDQAQVNLDKARRDLQRLEKLSGSNVAEVQIRDAQTTVSLAEIALDTAEDQLEDATLTAPFDGLVARRMVAAYTTVSAGTPVVRLHDMSELRIDIDVPEVLFRRAQGGDDVQFTAMIPGGTGTYELVMREFEAETAEVAQTFTLTLAFVDTPPTALLPGASSTVTASVMSEGGDAVLLPETALVFDPDRTAHVMIFAPHEDDPDVGTVVRTPVQIEIGDNGRVVMQEGPEPGTEIVATGAAMLEDGQTVRRFTAIGK</sequence>
<dbReference type="Pfam" id="PF25917">
    <property type="entry name" value="BSH_RND"/>
    <property type="match status" value="1"/>
</dbReference>
<dbReference type="InterPro" id="IPR006143">
    <property type="entry name" value="RND_pump_MFP"/>
</dbReference>
<proteinExistence type="inferred from homology"/>
<evidence type="ECO:0000313" key="5">
    <source>
        <dbReference type="EMBL" id="ATI43266.1"/>
    </source>
</evidence>
<reference evidence="5 6" key="1">
    <citation type="submission" date="2017-05" db="EMBL/GenBank/DDBJ databases">
        <title>Comparative genomic and metabolic analysis of manganese-oxidizing mechanisms in Celeribater manganoxidans DY25T: its adaption to the environment of polymetallic nodule.</title>
        <authorList>
            <person name="Wang X."/>
        </authorList>
    </citation>
    <scope>NUCLEOTIDE SEQUENCE [LARGE SCALE GENOMIC DNA]</scope>
    <source>
        <strain evidence="5 6">DY25</strain>
    </source>
</reference>
<organism evidence="5 6">
    <name type="scientific">Pacificitalea manganoxidans</name>
    <dbReference type="NCBI Taxonomy" id="1411902"/>
    <lineage>
        <taxon>Bacteria</taxon>
        <taxon>Pseudomonadati</taxon>
        <taxon>Pseudomonadota</taxon>
        <taxon>Alphaproteobacteria</taxon>
        <taxon>Rhodobacterales</taxon>
        <taxon>Paracoccaceae</taxon>
        <taxon>Pacificitalea</taxon>
    </lineage>
</organism>
<feature type="compositionally biased region" description="Low complexity" evidence="3">
    <location>
        <begin position="17"/>
        <end position="27"/>
    </location>
</feature>
<feature type="domain" description="Multidrug resistance protein MdtA-like barrel-sandwich hybrid" evidence="4">
    <location>
        <begin position="60"/>
        <end position="181"/>
    </location>
</feature>
<evidence type="ECO:0000256" key="3">
    <source>
        <dbReference type="SAM" id="MobiDB-lite"/>
    </source>
</evidence>
<dbReference type="NCBIfam" id="TIGR01730">
    <property type="entry name" value="RND_mfp"/>
    <property type="match status" value="1"/>
</dbReference>
<evidence type="ECO:0000256" key="1">
    <source>
        <dbReference type="ARBA" id="ARBA00009477"/>
    </source>
</evidence>
<comment type="similarity">
    <text evidence="1">Belongs to the membrane fusion protein (MFP) (TC 8.A.1) family.</text>
</comment>
<dbReference type="InterPro" id="IPR058625">
    <property type="entry name" value="MdtA-like_BSH"/>
</dbReference>
<evidence type="ECO:0000313" key="6">
    <source>
        <dbReference type="Proteomes" id="UP000219050"/>
    </source>
</evidence>
<accession>A0A291M2S5</accession>
<dbReference type="EMBL" id="CP021404">
    <property type="protein sequence ID" value="ATI43266.1"/>
    <property type="molecule type" value="Genomic_DNA"/>
</dbReference>
<dbReference type="KEGG" id="cmag:CBW24_02260"/>
<dbReference type="Gene3D" id="2.40.50.100">
    <property type="match status" value="1"/>
</dbReference>
<gene>
    <name evidence="5" type="ORF">CBW24_02260</name>
</gene>
<dbReference type="Proteomes" id="UP000219050">
    <property type="component" value="Chromosome"/>
</dbReference>
<dbReference type="PANTHER" id="PTHR30469">
    <property type="entry name" value="MULTIDRUG RESISTANCE PROTEIN MDTA"/>
    <property type="match status" value="1"/>
</dbReference>
<dbReference type="Gene3D" id="1.10.287.470">
    <property type="entry name" value="Helix hairpin bin"/>
    <property type="match status" value="1"/>
</dbReference>
<dbReference type="GO" id="GO:1990281">
    <property type="term" value="C:efflux pump complex"/>
    <property type="evidence" value="ECO:0007669"/>
    <property type="project" value="TreeGrafter"/>
</dbReference>
<dbReference type="GO" id="GO:0015562">
    <property type="term" value="F:efflux transmembrane transporter activity"/>
    <property type="evidence" value="ECO:0007669"/>
    <property type="project" value="TreeGrafter"/>
</dbReference>
<dbReference type="Gene3D" id="2.40.30.170">
    <property type="match status" value="1"/>
</dbReference>
<feature type="region of interest" description="Disordered" evidence="3">
    <location>
        <begin position="17"/>
        <end position="37"/>
    </location>
</feature>
<evidence type="ECO:0000256" key="2">
    <source>
        <dbReference type="SAM" id="Coils"/>
    </source>
</evidence>
<protein>
    <recommendedName>
        <fullName evidence="4">Multidrug resistance protein MdtA-like barrel-sandwich hybrid domain-containing protein</fullName>
    </recommendedName>
</protein>
<keyword evidence="2" id="KW-0175">Coiled coil</keyword>
<dbReference type="SUPFAM" id="SSF111369">
    <property type="entry name" value="HlyD-like secretion proteins"/>
    <property type="match status" value="1"/>
</dbReference>
<name>A0A291M2S5_9RHOB</name>
<evidence type="ECO:0000259" key="4">
    <source>
        <dbReference type="Pfam" id="PF25917"/>
    </source>
</evidence>
<dbReference type="Gene3D" id="2.40.420.20">
    <property type="match status" value="1"/>
</dbReference>